<dbReference type="PANTHER" id="PTHR21324">
    <property type="entry name" value="FASTING-INDUCIBLE INTEGRAL MEMBRANE PROTEIN TM6P1-RELATED"/>
    <property type="match status" value="1"/>
</dbReference>
<feature type="region of interest" description="Disordered" evidence="5">
    <location>
        <begin position="26"/>
        <end position="55"/>
    </location>
</feature>
<accession>W4HDF0</accession>
<evidence type="ECO:0000256" key="4">
    <source>
        <dbReference type="ARBA" id="ARBA00023136"/>
    </source>
</evidence>
<evidence type="ECO:0000256" key="1">
    <source>
        <dbReference type="ARBA" id="ARBA00004127"/>
    </source>
</evidence>
<feature type="transmembrane region" description="Helical" evidence="6">
    <location>
        <begin position="60"/>
        <end position="86"/>
    </location>
</feature>
<keyword evidence="2 6" id="KW-0812">Transmembrane</keyword>
<dbReference type="EMBL" id="KI913114">
    <property type="protein sequence ID" value="ETV89596.1"/>
    <property type="molecule type" value="Genomic_DNA"/>
</dbReference>
<dbReference type="GeneID" id="20802806"/>
<keyword evidence="3 6" id="KW-1133">Transmembrane helix</keyword>
<feature type="transmembrane region" description="Helical" evidence="6">
    <location>
        <begin position="106"/>
        <end position="129"/>
    </location>
</feature>
<evidence type="ECO:0000256" key="6">
    <source>
        <dbReference type="SAM" id="Phobius"/>
    </source>
</evidence>
<organism evidence="8">
    <name type="scientific">Aphanomyces astaci</name>
    <name type="common">Crayfish plague agent</name>
    <dbReference type="NCBI Taxonomy" id="112090"/>
    <lineage>
        <taxon>Eukaryota</taxon>
        <taxon>Sar</taxon>
        <taxon>Stramenopiles</taxon>
        <taxon>Oomycota</taxon>
        <taxon>Saprolegniomycetes</taxon>
        <taxon>Saprolegniales</taxon>
        <taxon>Verrucalvaceae</taxon>
        <taxon>Aphanomyces</taxon>
    </lineage>
</organism>
<name>W4HDF0_APHAT</name>
<evidence type="ECO:0000256" key="2">
    <source>
        <dbReference type="ARBA" id="ARBA00022692"/>
    </source>
</evidence>
<evidence type="ECO:0000313" key="8">
    <source>
        <dbReference type="EMBL" id="ETV89596.1"/>
    </source>
</evidence>
<dbReference type="OrthoDB" id="10429241at2759"/>
<comment type="subcellular location">
    <subcellularLocation>
        <location evidence="1">Endomembrane system</location>
        <topology evidence="1">Multi-pass membrane protein</topology>
    </subcellularLocation>
</comment>
<feature type="transmembrane region" description="Helical" evidence="6">
    <location>
        <begin position="174"/>
        <end position="193"/>
    </location>
</feature>
<dbReference type="RefSeq" id="XP_009821996.1">
    <property type="nucleotide sequence ID" value="XM_009823694.1"/>
</dbReference>
<reference evidence="8" key="1">
    <citation type="submission" date="2013-12" db="EMBL/GenBank/DDBJ databases">
        <title>The Genome Sequence of Aphanomyces astaci APO3.</title>
        <authorList>
            <consortium name="The Broad Institute Genomics Platform"/>
            <person name="Russ C."/>
            <person name="Tyler B."/>
            <person name="van West P."/>
            <person name="Dieguez-Uribeondo J."/>
            <person name="Young S.K."/>
            <person name="Zeng Q."/>
            <person name="Gargeya S."/>
            <person name="Fitzgerald M."/>
            <person name="Abouelleil A."/>
            <person name="Alvarado L."/>
            <person name="Chapman S.B."/>
            <person name="Gainer-Dewar J."/>
            <person name="Goldberg J."/>
            <person name="Griggs A."/>
            <person name="Gujja S."/>
            <person name="Hansen M."/>
            <person name="Howarth C."/>
            <person name="Imamovic A."/>
            <person name="Ireland A."/>
            <person name="Larimer J."/>
            <person name="McCowan C."/>
            <person name="Murphy C."/>
            <person name="Pearson M."/>
            <person name="Poon T.W."/>
            <person name="Priest M."/>
            <person name="Roberts A."/>
            <person name="Saif S."/>
            <person name="Shea T."/>
            <person name="Sykes S."/>
            <person name="Wortman J."/>
            <person name="Nusbaum C."/>
            <person name="Birren B."/>
        </authorList>
    </citation>
    <scope>NUCLEOTIDE SEQUENCE [LARGE SCALE GENOMIC DNA]</scope>
    <source>
        <strain evidence="8">APO3</strain>
    </source>
</reference>
<feature type="transmembrane region" description="Helical" evidence="6">
    <location>
        <begin position="141"/>
        <end position="162"/>
    </location>
</feature>
<dbReference type="GO" id="GO:0012505">
    <property type="term" value="C:endomembrane system"/>
    <property type="evidence" value="ECO:0007669"/>
    <property type="project" value="UniProtKB-SubCell"/>
</dbReference>
<dbReference type="InterPro" id="IPR019402">
    <property type="entry name" value="CWH43_N"/>
</dbReference>
<dbReference type="InterPro" id="IPR050911">
    <property type="entry name" value="DRAM/TMEM150_Autophagy_Mod"/>
</dbReference>
<keyword evidence="4 6" id="KW-0472">Membrane</keyword>
<feature type="domain" description="CWH43-like N-terminal" evidence="7">
    <location>
        <begin position="59"/>
        <end position="267"/>
    </location>
</feature>
<protein>
    <recommendedName>
        <fullName evidence="7">CWH43-like N-terminal domain-containing protein</fullName>
    </recommendedName>
</protein>
<sequence>MQACPYPGDSRRMDTVDLPNHIQMRVVASDSSSSDDSEDDDSSSDEGDNSHPTPSDSLGFVPIVLGVVASLTCVGTVSWGCVHPRIDCRVSWPTLSDAARFRPQQTLFAVGVLLTSLLWVTTVLLLHWHSRLQPDTSRNRVLSSAILLCGLASSMCLLALGFTDTRAHYADHRSATVGFFLTIWATAGCICALRRRRLTPPPRSITRVAEGATATGILCLAFHSLASLCVNKVWPNSFSVSLSQMALSEYAVVASLVVFVATLQHELALLTPLVEAKYFVLLRRAKGK</sequence>
<feature type="compositionally biased region" description="Acidic residues" evidence="5">
    <location>
        <begin position="33"/>
        <end position="47"/>
    </location>
</feature>
<gene>
    <name evidence="8" type="ORF">H257_00810</name>
</gene>
<dbReference type="PANTHER" id="PTHR21324:SF2">
    <property type="entry name" value="EG:22E5.9 PROTEIN"/>
    <property type="match status" value="1"/>
</dbReference>
<evidence type="ECO:0000256" key="5">
    <source>
        <dbReference type="SAM" id="MobiDB-lite"/>
    </source>
</evidence>
<evidence type="ECO:0000256" key="3">
    <source>
        <dbReference type="ARBA" id="ARBA00022989"/>
    </source>
</evidence>
<dbReference type="Pfam" id="PF10277">
    <property type="entry name" value="Frag1"/>
    <property type="match status" value="1"/>
</dbReference>
<dbReference type="AlphaFoldDB" id="W4HDF0"/>
<evidence type="ECO:0000259" key="7">
    <source>
        <dbReference type="Pfam" id="PF10277"/>
    </source>
</evidence>
<dbReference type="VEuPathDB" id="FungiDB:H257_00810"/>
<proteinExistence type="predicted"/>